<evidence type="ECO:0000313" key="7">
    <source>
        <dbReference type="Proteomes" id="UP000252797"/>
    </source>
</evidence>
<dbReference type="PROSITE" id="PS51464">
    <property type="entry name" value="SIS"/>
    <property type="match status" value="1"/>
</dbReference>
<name>A0A367CFY5_9ENTE</name>
<dbReference type="Pfam" id="PF01380">
    <property type="entry name" value="SIS"/>
    <property type="match status" value="1"/>
</dbReference>
<protein>
    <recommendedName>
        <fullName evidence="8">MurR/RpiR family transcriptional regulator</fullName>
    </recommendedName>
</protein>
<evidence type="ECO:0000256" key="3">
    <source>
        <dbReference type="ARBA" id="ARBA00023163"/>
    </source>
</evidence>
<dbReference type="InterPro" id="IPR047640">
    <property type="entry name" value="RpiR-like"/>
</dbReference>
<organism evidence="6 7">
    <name type="scientific">Enterococcus durans</name>
    <dbReference type="NCBI Taxonomy" id="53345"/>
    <lineage>
        <taxon>Bacteria</taxon>
        <taxon>Bacillati</taxon>
        <taxon>Bacillota</taxon>
        <taxon>Bacilli</taxon>
        <taxon>Lactobacillales</taxon>
        <taxon>Enterococcaceae</taxon>
        <taxon>Enterococcus</taxon>
    </lineage>
</organism>
<dbReference type="Gene3D" id="1.10.10.10">
    <property type="entry name" value="Winged helix-like DNA-binding domain superfamily/Winged helix DNA-binding domain"/>
    <property type="match status" value="1"/>
</dbReference>
<dbReference type="InterPro" id="IPR001347">
    <property type="entry name" value="SIS_dom"/>
</dbReference>
<dbReference type="InterPro" id="IPR009057">
    <property type="entry name" value="Homeodomain-like_sf"/>
</dbReference>
<dbReference type="InterPro" id="IPR036388">
    <property type="entry name" value="WH-like_DNA-bd_sf"/>
</dbReference>
<dbReference type="CDD" id="cd05013">
    <property type="entry name" value="SIS_RpiR"/>
    <property type="match status" value="1"/>
</dbReference>
<feature type="domain" description="SIS" evidence="5">
    <location>
        <begin position="115"/>
        <end position="255"/>
    </location>
</feature>
<dbReference type="Proteomes" id="UP000252797">
    <property type="component" value="Unassembled WGS sequence"/>
</dbReference>
<feature type="domain" description="HTH rpiR-type" evidence="4">
    <location>
        <begin position="1"/>
        <end position="77"/>
    </location>
</feature>
<dbReference type="PROSITE" id="PS51071">
    <property type="entry name" value="HTH_RPIR"/>
    <property type="match status" value="1"/>
</dbReference>
<dbReference type="PANTHER" id="PTHR30514:SF1">
    <property type="entry name" value="HTH-TYPE TRANSCRIPTIONAL REGULATOR HEXR-RELATED"/>
    <property type="match status" value="1"/>
</dbReference>
<dbReference type="AlphaFoldDB" id="A0A367CFY5"/>
<evidence type="ECO:0000259" key="5">
    <source>
        <dbReference type="PROSITE" id="PS51464"/>
    </source>
</evidence>
<reference evidence="6 7" key="1">
    <citation type="submission" date="2015-06" db="EMBL/GenBank/DDBJ databases">
        <title>The Genome Sequence of Enterococcus durans 4EA1.</title>
        <authorList>
            <consortium name="The Broad Institute Genomics Platform"/>
            <consortium name="The Broad Institute Genome Sequencing Center for Infectious Disease"/>
            <person name="Earl A.M."/>
            <person name="Van Tyne D."/>
            <person name="Lebreton F."/>
            <person name="Saavedra J.T."/>
            <person name="Gilmore M.S."/>
            <person name="Manson Mcguire A."/>
            <person name="Clock S."/>
            <person name="Crupain M."/>
            <person name="Rangan U."/>
            <person name="Young S."/>
            <person name="Abouelleil A."/>
            <person name="Cao P."/>
            <person name="Chapman S.B."/>
            <person name="Griggs A."/>
            <person name="Priest M."/>
            <person name="Shea T."/>
            <person name="Wortman J."/>
            <person name="Nusbaum C."/>
            <person name="Birren B."/>
        </authorList>
    </citation>
    <scope>NUCLEOTIDE SEQUENCE [LARGE SCALE GENOMIC DNA]</scope>
    <source>
        <strain evidence="6 7">4EA1</strain>
    </source>
</reference>
<keyword evidence="2" id="KW-0238">DNA-binding</keyword>
<evidence type="ECO:0008006" key="8">
    <source>
        <dbReference type="Google" id="ProtNLM"/>
    </source>
</evidence>
<dbReference type="Gene3D" id="3.40.50.10490">
    <property type="entry name" value="Glucose-6-phosphate isomerase like protein, domain 1"/>
    <property type="match status" value="1"/>
</dbReference>
<evidence type="ECO:0000256" key="1">
    <source>
        <dbReference type="ARBA" id="ARBA00023015"/>
    </source>
</evidence>
<dbReference type="SUPFAM" id="SSF46689">
    <property type="entry name" value="Homeodomain-like"/>
    <property type="match status" value="1"/>
</dbReference>
<keyword evidence="3" id="KW-0804">Transcription</keyword>
<proteinExistence type="predicted"/>
<comment type="caution">
    <text evidence="6">The sequence shown here is derived from an EMBL/GenBank/DDBJ whole genome shotgun (WGS) entry which is preliminary data.</text>
</comment>
<dbReference type="InterPro" id="IPR035472">
    <property type="entry name" value="RpiR-like_SIS"/>
</dbReference>
<sequence length="272" mass="29673">MDLLPTISSYFPSLSKSEKKVAQLILSSPDEIPKLSINELSLMAGVGESTIIRFSRKIGFSGYQDLKLELAKSQAAIVRASDAEEKSDADLIYDQYQQSLQETREFIQKADLTGAARLIHNTNRIVIFAVGSSGLIGAELANRLKRLGKHVEFIQDGQLQSINAAYMIPGEVCFAISTSGNTPEVIANIELAQSQGCQAIAITNYMGSTVAQISQVALIASAKEYSSDAGSFTAAINQLYVIDALIKELVHLAPEQYHQYRLKANKALMKRI</sequence>
<evidence type="ECO:0000313" key="6">
    <source>
        <dbReference type="EMBL" id="RCA11474.1"/>
    </source>
</evidence>
<dbReference type="SUPFAM" id="SSF53697">
    <property type="entry name" value="SIS domain"/>
    <property type="match status" value="1"/>
</dbReference>
<dbReference type="GO" id="GO:0003700">
    <property type="term" value="F:DNA-binding transcription factor activity"/>
    <property type="evidence" value="ECO:0007669"/>
    <property type="project" value="InterPro"/>
</dbReference>
<dbReference type="Pfam" id="PF01418">
    <property type="entry name" value="HTH_6"/>
    <property type="match status" value="1"/>
</dbReference>
<keyword evidence="1" id="KW-0805">Transcription regulation</keyword>
<dbReference type="InterPro" id="IPR046348">
    <property type="entry name" value="SIS_dom_sf"/>
</dbReference>
<dbReference type="PANTHER" id="PTHR30514">
    <property type="entry name" value="GLUCOKINASE"/>
    <property type="match status" value="1"/>
</dbReference>
<evidence type="ECO:0000256" key="2">
    <source>
        <dbReference type="ARBA" id="ARBA00023125"/>
    </source>
</evidence>
<dbReference type="STRING" id="53345.LIU_11615"/>
<dbReference type="GO" id="GO:1901135">
    <property type="term" value="P:carbohydrate derivative metabolic process"/>
    <property type="evidence" value="ECO:0007669"/>
    <property type="project" value="InterPro"/>
</dbReference>
<accession>A0A367CFY5</accession>
<dbReference type="InterPro" id="IPR000281">
    <property type="entry name" value="HTH_RpiR"/>
</dbReference>
<dbReference type="RefSeq" id="WP_113846127.1">
    <property type="nucleotide sequence ID" value="NZ_LEPB01000004.1"/>
</dbReference>
<dbReference type="GO" id="GO:0003677">
    <property type="term" value="F:DNA binding"/>
    <property type="evidence" value="ECO:0007669"/>
    <property type="project" value="UniProtKB-KW"/>
</dbReference>
<evidence type="ECO:0000259" key="4">
    <source>
        <dbReference type="PROSITE" id="PS51071"/>
    </source>
</evidence>
<gene>
    <name evidence="6" type="ORF">EA71_02233</name>
</gene>
<dbReference type="EMBL" id="LEPB01000004">
    <property type="protein sequence ID" value="RCA11474.1"/>
    <property type="molecule type" value="Genomic_DNA"/>
</dbReference>
<dbReference type="GO" id="GO:0097367">
    <property type="term" value="F:carbohydrate derivative binding"/>
    <property type="evidence" value="ECO:0007669"/>
    <property type="project" value="InterPro"/>
</dbReference>